<accession>A0A094Q5P4</accession>
<dbReference type="GO" id="GO:0016491">
    <property type="term" value="F:oxidoreductase activity"/>
    <property type="evidence" value="ECO:0007669"/>
    <property type="project" value="UniProtKB-KW"/>
</dbReference>
<evidence type="ECO:0000256" key="2">
    <source>
        <dbReference type="ARBA" id="ARBA00023002"/>
    </source>
</evidence>
<dbReference type="InterPro" id="IPR002347">
    <property type="entry name" value="SDR_fam"/>
</dbReference>
<dbReference type="Gene3D" id="3.40.50.720">
    <property type="entry name" value="NAD(P)-binding Rossmann-like Domain"/>
    <property type="match status" value="1"/>
</dbReference>
<sequence>MNLNGMHIFVTGGAQGIGAAIVKDAAERGGRVSFGDIQDELGKDYASSLKRSGLDVTYVHCNVGNLESVQQAHEEIVANYGMVNGLVNNAGVNSNADPVEMTTEEWDYFFSIDLKSVWHTARCVLPAMREAKKGSIVNIASIHARMTFPKFFPYAAAKSGVIGLTRNLALDEGEHNIRTNAVSPGYTETPILTAWFNSVTPEQQKLSLDPQPLKRFAQPSEIAQVVTFLLSDSASFVNGADWIVDGGLHARFA</sequence>
<proteinExistence type="inferred from homology"/>
<dbReference type="EMBL" id="JNSL01000039">
    <property type="protein sequence ID" value="KGA18732.1"/>
    <property type="molecule type" value="Genomic_DNA"/>
</dbReference>
<gene>
    <name evidence="3" type="ORF">GM51_7820</name>
</gene>
<name>A0A094Q5P4_9ZZZZ</name>
<dbReference type="InterPro" id="IPR036291">
    <property type="entry name" value="NAD(P)-bd_dom_sf"/>
</dbReference>
<comment type="similarity">
    <text evidence="1">Belongs to the short-chain dehydrogenases/reductases (SDR) family.</text>
</comment>
<protein>
    <submittedName>
        <fullName evidence="3">Dehydrogenase</fullName>
    </submittedName>
</protein>
<dbReference type="PRINTS" id="PR00080">
    <property type="entry name" value="SDRFAMILY"/>
</dbReference>
<keyword evidence="2" id="KW-0560">Oxidoreductase</keyword>
<evidence type="ECO:0000256" key="1">
    <source>
        <dbReference type="ARBA" id="ARBA00006484"/>
    </source>
</evidence>
<organism evidence="3">
    <name type="scientific">freshwater metagenome</name>
    <dbReference type="NCBI Taxonomy" id="449393"/>
    <lineage>
        <taxon>unclassified sequences</taxon>
        <taxon>metagenomes</taxon>
        <taxon>ecological metagenomes</taxon>
    </lineage>
</organism>
<dbReference type="PANTHER" id="PTHR24321">
    <property type="entry name" value="DEHYDROGENASES, SHORT CHAIN"/>
    <property type="match status" value="1"/>
</dbReference>
<dbReference type="PROSITE" id="PS00061">
    <property type="entry name" value="ADH_SHORT"/>
    <property type="match status" value="1"/>
</dbReference>
<reference evidence="3" key="1">
    <citation type="submission" date="2014-06" db="EMBL/GenBank/DDBJ databases">
        <title>Key roles for freshwater Actinobacteria revealed by deep metagenomic sequencing.</title>
        <authorList>
            <person name="Ghai R."/>
            <person name="Mizuno C.M."/>
            <person name="Picazo A."/>
            <person name="Camacho A."/>
            <person name="Rodriguez-Valera F."/>
        </authorList>
    </citation>
    <scope>NUCLEOTIDE SEQUENCE</scope>
</reference>
<dbReference type="SUPFAM" id="SSF51735">
    <property type="entry name" value="NAD(P)-binding Rossmann-fold domains"/>
    <property type="match status" value="1"/>
</dbReference>
<dbReference type="AlphaFoldDB" id="A0A094Q5P4"/>
<dbReference type="FunFam" id="3.40.50.720:FF:000084">
    <property type="entry name" value="Short-chain dehydrogenase reductase"/>
    <property type="match status" value="1"/>
</dbReference>
<comment type="caution">
    <text evidence="3">The sequence shown here is derived from an EMBL/GenBank/DDBJ whole genome shotgun (WGS) entry which is preliminary data.</text>
</comment>
<evidence type="ECO:0000313" key="3">
    <source>
        <dbReference type="EMBL" id="KGA18732.1"/>
    </source>
</evidence>
<dbReference type="PRINTS" id="PR00081">
    <property type="entry name" value="GDHRDH"/>
</dbReference>
<dbReference type="CDD" id="cd05233">
    <property type="entry name" value="SDR_c"/>
    <property type="match status" value="1"/>
</dbReference>
<dbReference type="PANTHER" id="PTHR24321:SF8">
    <property type="entry name" value="ESTRADIOL 17-BETA-DEHYDROGENASE 8-RELATED"/>
    <property type="match status" value="1"/>
</dbReference>
<dbReference type="Pfam" id="PF13561">
    <property type="entry name" value="adh_short_C2"/>
    <property type="match status" value="1"/>
</dbReference>
<dbReference type="InterPro" id="IPR020904">
    <property type="entry name" value="Sc_DH/Rdtase_CS"/>
</dbReference>